<feature type="transmembrane region" description="Helical" evidence="7">
    <location>
        <begin position="52"/>
        <end position="73"/>
    </location>
</feature>
<keyword evidence="4 7" id="KW-0812">Transmembrane</keyword>
<dbReference type="InterPro" id="IPR038377">
    <property type="entry name" value="Na/Glc_symporter_sf"/>
</dbReference>
<gene>
    <name evidence="9" type="ordered locus">Aasi_1444</name>
</gene>
<feature type="transmembrane region" description="Helical" evidence="7">
    <location>
        <begin position="79"/>
        <end position="105"/>
    </location>
</feature>
<name>B3EU31_AMOA5</name>
<feature type="transmembrane region" description="Helical" evidence="7">
    <location>
        <begin position="12"/>
        <end position="32"/>
    </location>
</feature>
<dbReference type="CDD" id="cd00077">
    <property type="entry name" value="HDc"/>
    <property type="match status" value="1"/>
</dbReference>
<dbReference type="Pfam" id="PF13328">
    <property type="entry name" value="HD_4"/>
    <property type="match status" value="1"/>
</dbReference>
<dbReference type="SMART" id="SM00471">
    <property type="entry name" value="HDc"/>
    <property type="match status" value="1"/>
</dbReference>
<feature type="transmembrane region" description="Helical" evidence="7">
    <location>
        <begin position="323"/>
        <end position="349"/>
    </location>
</feature>
<evidence type="ECO:0000256" key="5">
    <source>
        <dbReference type="ARBA" id="ARBA00022989"/>
    </source>
</evidence>
<dbReference type="eggNOG" id="COG0317">
    <property type="taxonomic scope" value="Bacteria"/>
</dbReference>
<feature type="transmembrane region" description="Helical" evidence="7">
    <location>
        <begin position="521"/>
        <end position="540"/>
    </location>
</feature>
<dbReference type="Gene3D" id="1.20.1730.10">
    <property type="entry name" value="Sodium/glucose cotransporter"/>
    <property type="match status" value="1"/>
</dbReference>
<proteinExistence type="inferred from homology"/>
<dbReference type="KEGG" id="aas:Aasi_1444"/>
<dbReference type="OrthoDB" id="9814523at2"/>
<feature type="transmembrane region" description="Helical" evidence="7">
    <location>
        <begin position="275"/>
        <end position="303"/>
    </location>
</feature>
<sequence length="1170" mass="130241">MAPYYITNTITMNYFSIDFLIVYAFLAITLVIGIRAGRGIKNIREYALGNKIYGVAILVFTFLATNIGGGSTLNAASDVFANGIIGAIASFGVTIQILLFAIFIVPHIKYFTTHLTIGDVMGSLYGKYSQILTGILGTLYSFCMIGMQLFVLGIICKSLLGVHTNWGIMVGGLLLTTYSAYGGIKAVTAADIFQFLVLFIVIPLIAGMALNKAGGLQAVFTQIPAAKLEVFTHKKFSFYSTLFLIWSVLPLGLISPPIFQRLLMAKHPEQLRQQYFILAGLDPLIRVTIMIIGLAGLVLYPQIQSADVMPHIIKKLLPIGLKGFAITGVLAIVISTADSYLHTAGLLLVHDIIKPIIGRKRIFLNELKWAQYSTFLIGVVSIIIGLSSTNALDLSFGAMRIAGPVLLFPLLAGIIGIKSDKKSFYGAMVVTLITFAITTLLLPKSHSPLGMPISIVVNAISFLVIHLIQNGKIVMVDRSAYEISNTLAKPHPKSIQKWLSHYLPNLLNIIQYSQERIKQYGAPYILFGIFYGINFTYPYFMWSASSSPAANLMLTLRLIGALACGLLIVQAKWPKRLLPYMPAYWHVTILYCLPFMSTMMFMLTQGSTEWLINIAIMIILLFILVDWASALVLGSLGIILAFACYSLFVGKINLSLDFSSKYLLFYQTIFGLLIGLIFARRKEQRFDRLATDNQTLTLVDQENKEALLEIFKEKIRLLKTLKRAGVQDLTKAVSLVKELHIQEKQGFKEATVVRNTLNQLQNTLTPMAVALERIESRATDYMRLEIKPIAIGNLLAAVQAKFSDTKLYIKNSSVCQELICDPKHTQKMLVNGIEALKASKEEEETIYITLADTALTYPLPSVKKDKSYIKRVSALAFILSTTPDFPSIQPAYKAQMHTGALPMPETPVSFLLVSNQRIVKAHYGYTNINISKQENYAMHCYVLPTRVSDVRPRDMDDPYMELGAELVRADDSFPGALEQEKTFLAAVKQKSNANLTAIETAIEMIKWYHGPVRRKSGEPFYLHPLAVAHIVLDYNTDESTILGALLHDTVEDTPMLLENLEMMFGKEVVSIVAGVTHFESMQDSFYKVQLAPHENIMMLLGVEDKRVLYVKIADRMHNIRTIEGHSSYAKKKQIAEETLQFFVPLAQKLDLEAAAAELQERSVAVINQQK</sequence>
<dbReference type="GO" id="GO:0005886">
    <property type="term" value="C:plasma membrane"/>
    <property type="evidence" value="ECO:0007669"/>
    <property type="project" value="TreeGrafter"/>
</dbReference>
<feature type="transmembrane region" description="Helical" evidence="7">
    <location>
        <begin position="424"/>
        <end position="443"/>
    </location>
</feature>
<evidence type="ECO:0000259" key="8">
    <source>
        <dbReference type="SMART" id="SM00471"/>
    </source>
</evidence>
<feature type="domain" description="HD/PDEase" evidence="8">
    <location>
        <begin position="1016"/>
        <end position="1128"/>
    </location>
</feature>
<feature type="transmembrane region" description="Helical" evidence="7">
    <location>
        <begin position="236"/>
        <end position="254"/>
    </location>
</feature>
<dbReference type="CDD" id="cd10322">
    <property type="entry name" value="SLC5sbd"/>
    <property type="match status" value="1"/>
</dbReference>
<evidence type="ECO:0000256" key="7">
    <source>
        <dbReference type="SAM" id="Phobius"/>
    </source>
</evidence>
<evidence type="ECO:0000313" key="9">
    <source>
        <dbReference type="EMBL" id="ACE06733.1"/>
    </source>
</evidence>
<organism evidence="9 10">
    <name type="scientific">Amoebophilus asiaticus (strain 5a2)</name>
    <dbReference type="NCBI Taxonomy" id="452471"/>
    <lineage>
        <taxon>Bacteria</taxon>
        <taxon>Pseudomonadati</taxon>
        <taxon>Bacteroidota</taxon>
        <taxon>Cytophagia</taxon>
        <taxon>Cytophagales</taxon>
        <taxon>Amoebophilaceae</taxon>
        <taxon>Candidatus Amoebophilus</taxon>
    </lineage>
</organism>
<feature type="transmembrane region" description="Helical" evidence="7">
    <location>
        <begin position="166"/>
        <end position="184"/>
    </location>
</feature>
<dbReference type="Pfam" id="PF00474">
    <property type="entry name" value="SSF"/>
    <property type="match status" value="1"/>
</dbReference>
<dbReference type="GO" id="GO:0022857">
    <property type="term" value="F:transmembrane transporter activity"/>
    <property type="evidence" value="ECO:0007669"/>
    <property type="project" value="InterPro"/>
</dbReference>
<feature type="transmembrane region" description="Helical" evidence="7">
    <location>
        <begin position="131"/>
        <end position="160"/>
    </location>
</feature>
<feature type="transmembrane region" description="Helical" evidence="7">
    <location>
        <begin position="552"/>
        <end position="571"/>
    </location>
</feature>
<evidence type="ECO:0000256" key="3">
    <source>
        <dbReference type="ARBA" id="ARBA00022448"/>
    </source>
</evidence>
<feature type="transmembrane region" description="Helical" evidence="7">
    <location>
        <begin position="662"/>
        <end position="679"/>
    </location>
</feature>
<reference evidence="9 10" key="1">
    <citation type="journal article" date="2010" name="J. Bacteriol.">
        <title>The genome of the amoeba symbiont 'Candidatus Amoebophilus asiaticus' reveals common mechanisms for host cell interaction among amoeba-associated bacteria.</title>
        <authorList>
            <person name="Schmitz-Esser S."/>
            <person name="Tischler P."/>
            <person name="Arnold R."/>
            <person name="Montanaro J."/>
            <person name="Wagner M."/>
            <person name="Rattei T."/>
            <person name="Horn M."/>
        </authorList>
    </citation>
    <scope>NUCLEOTIDE SEQUENCE [LARGE SCALE GENOMIC DNA]</scope>
    <source>
        <strain evidence="9 10">5a2</strain>
    </source>
</reference>
<dbReference type="InterPro" id="IPR050277">
    <property type="entry name" value="Sodium:Solute_Symporter"/>
</dbReference>
<keyword evidence="10" id="KW-1185">Reference proteome</keyword>
<keyword evidence="5 7" id="KW-1133">Transmembrane helix</keyword>
<dbReference type="Gene3D" id="1.10.3210.10">
    <property type="entry name" value="Hypothetical protein af1432"/>
    <property type="match status" value="1"/>
</dbReference>
<dbReference type="SUPFAM" id="SSF109604">
    <property type="entry name" value="HD-domain/PDEase-like"/>
    <property type="match status" value="1"/>
</dbReference>
<keyword evidence="6 7" id="KW-0472">Membrane</keyword>
<evidence type="ECO:0000256" key="1">
    <source>
        <dbReference type="ARBA" id="ARBA00004141"/>
    </source>
</evidence>
<dbReference type="HOGENOM" id="CLU_009319_0_0_10"/>
<feature type="transmembrane region" description="Helical" evidence="7">
    <location>
        <begin position="191"/>
        <end position="210"/>
    </location>
</feature>
<dbReference type="AlphaFoldDB" id="B3EU31"/>
<feature type="transmembrane region" description="Helical" evidence="7">
    <location>
        <begin position="394"/>
        <end position="417"/>
    </location>
</feature>
<comment type="similarity">
    <text evidence="2">Belongs to the sodium:solute symporter (SSF) (TC 2.A.21) family.</text>
</comment>
<feature type="transmembrane region" description="Helical" evidence="7">
    <location>
        <begin position="636"/>
        <end position="656"/>
    </location>
</feature>
<dbReference type="eggNOG" id="COG0591">
    <property type="taxonomic scope" value="Bacteria"/>
</dbReference>
<keyword evidence="3" id="KW-0813">Transport</keyword>
<evidence type="ECO:0000256" key="6">
    <source>
        <dbReference type="ARBA" id="ARBA00023136"/>
    </source>
</evidence>
<dbReference type="InterPro" id="IPR003607">
    <property type="entry name" value="HD/PDEase_dom"/>
</dbReference>
<dbReference type="PANTHER" id="PTHR48086">
    <property type="entry name" value="SODIUM/PROLINE SYMPORTER-RELATED"/>
    <property type="match status" value="1"/>
</dbReference>
<dbReference type="EMBL" id="CP001102">
    <property type="protein sequence ID" value="ACE06733.1"/>
    <property type="molecule type" value="Genomic_DNA"/>
</dbReference>
<evidence type="ECO:0000256" key="4">
    <source>
        <dbReference type="ARBA" id="ARBA00022692"/>
    </source>
</evidence>
<dbReference type="InterPro" id="IPR001734">
    <property type="entry name" value="Na/solute_symporter"/>
</dbReference>
<dbReference type="PROSITE" id="PS50283">
    <property type="entry name" value="NA_SOLUT_SYMP_3"/>
    <property type="match status" value="1"/>
</dbReference>
<dbReference type="STRING" id="452471.Aasi_1444"/>
<dbReference type="PANTHER" id="PTHR48086:SF7">
    <property type="entry name" value="SODIUM-SOLUTE SYMPORTER-RELATED"/>
    <property type="match status" value="1"/>
</dbReference>
<dbReference type="Proteomes" id="UP000001227">
    <property type="component" value="Chromosome"/>
</dbReference>
<evidence type="ECO:0000313" key="10">
    <source>
        <dbReference type="Proteomes" id="UP000001227"/>
    </source>
</evidence>
<feature type="transmembrane region" description="Helical" evidence="7">
    <location>
        <begin position="449"/>
        <end position="468"/>
    </location>
</feature>
<protein>
    <recommendedName>
        <fullName evidence="8">HD/PDEase domain-containing protein</fullName>
    </recommendedName>
</protein>
<feature type="transmembrane region" description="Helical" evidence="7">
    <location>
        <begin position="583"/>
        <end position="604"/>
    </location>
</feature>
<comment type="subcellular location">
    <subcellularLocation>
        <location evidence="1">Membrane</location>
        <topology evidence="1">Multi-pass membrane protein</topology>
    </subcellularLocation>
</comment>
<evidence type="ECO:0000256" key="2">
    <source>
        <dbReference type="ARBA" id="ARBA00006434"/>
    </source>
</evidence>
<accession>B3EU31</accession>
<feature type="transmembrane region" description="Helical" evidence="7">
    <location>
        <begin position="369"/>
        <end position="388"/>
    </location>
</feature>